<dbReference type="GO" id="GO:0006357">
    <property type="term" value="P:regulation of transcription by RNA polymerase II"/>
    <property type="evidence" value="ECO:0007669"/>
    <property type="project" value="InterPro"/>
</dbReference>
<evidence type="ECO:0000313" key="4">
    <source>
        <dbReference type="EMBL" id="SCZ96695.1"/>
    </source>
</evidence>
<name>A0A2X0MWQ7_9BASI</name>
<accession>A0A2X0MWQ7</accession>
<keyword evidence="1" id="KW-0195">Cyclin</keyword>
<dbReference type="InterPro" id="IPR013763">
    <property type="entry name" value="Cyclin-like_dom"/>
</dbReference>
<keyword evidence="5" id="KW-1185">Reference proteome</keyword>
<feature type="compositionally biased region" description="Basic and acidic residues" evidence="2">
    <location>
        <begin position="448"/>
        <end position="461"/>
    </location>
</feature>
<dbReference type="InterPro" id="IPR036915">
    <property type="entry name" value="Cyclin-like_sf"/>
</dbReference>
<protein>
    <submittedName>
        <fullName evidence="4">BZ3500_MvSof-1268-A1-R1_Chr4-4g07561 protein</fullName>
    </submittedName>
</protein>
<feature type="region of interest" description="Disordered" evidence="2">
    <location>
        <begin position="448"/>
        <end position="493"/>
    </location>
</feature>
<dbReference type="InterPro" id="IPR006671">
    <property type="entry name" value="Cyclin_N"/>
</dbReference>
<organism evidence="4 5">
    <name type="scientific">Microbotryum saponariae</name>
    <dbReference type="NCBI Taxonomy" id="289078"/>
    <lineage>
        <taxon>Eukaryota</taxon>
        <taxon>Fungi</taxon>
        <taxon>Dikarya</taxon>
        <taxon>Basidiomycota</taxon>
        <taxon>Pucciniomycotina</taxon>
        <taxon>Microbotryomycetes</taxon>
        <taxon>Microbotryales</taxon>
        <taxon>Microbotryaceae</taxon>
        <taxon>Microbotryum</taxon>
    </lineage>
</organism>
<evidence type="ECO:0000256" key="2">
    <source>
        <dbReference type="SAM" id="MobiDB-lite"/>
    </source>
</evidence>
<dbReference type="SMART" id="SM00385">
    <property type="entry name" value="CYCLIN"/>
    <property type="match status" value="1"/>
</dbReference>
<feature type="domain" description="Cyclin-like" evidence="3">
    <location>
        <begin position="63"/>
        <end position="165"/>
    </location>
</feature>
<reference evidence="5" key="1">
    <citation type="submission" date="2016-10" db="EMBL/GenBank/DDBJ databases">
        <authorList>
            <person name="Jeantristanb JTB J.-T."/>
            <person name="Ricardo R."/>
        </authorList>
    </citation>
    <scope>NUCLEOTIDE SEQUENCE [LARGE SCALE GENOMIC DNA]</scope>
</reference>
<evidence type="ECO:0000259" key="3">
    <source>
        <dbReference type="SMART" id="SM00385"/>
    </source>
</evidence>
<dbReference type="PANTHER" id="PTHR10026">
    <property type="entry name" value="CYCLIN"/>
    <property type="match status" value="1"/>
</dbReference>
<dbReference type="SUPFAM" id="SSF47954">
    <property type="entry name" value="Cyclin-like"/>
    <property type="match status" value="1"/>
</dbReference>
<dbReference type="Proteomes" id="UP000249723">
    <property type="component" value="Unassembled WGS sequence"/>
</dbReference>
<dbReference type="InterPro" id="IPR043198">
    <property type="entry name" value="Cyclin/Ssn8"/>
</dbReference>
<dbReference type="Pfam" id="PF00134">
    <property type="entry name" value="Cyclin_N"/>
    <property type="match status" value="1"/>
</dbReference>
<dbReference type="EMBL" id="FMWP01000089">
    <property type="protein sequence ID" value="SCZ96695.1"/>
    <property type="molecule type" value="Genomic_DNA"/>
</dbReference>
<evidence type="ECO:0000256" key="1">
    <source>
        <dbReference type="RuleBase" id="RU000383"/>
    </source>
</evidence>
<dbReference type="STRING" id="289078.A0A2X0MWQ7"/>
<evidence type="ECO:0000313" key="5">
    <source>
        <dbReference type="Proteomes" id="UP000249723"/>
    </source>
</evidence>
<dbReference type="Gene3D" id="1.10.472.10">
    <property type="entry name" value="Cyclin-like"/>
    <property type="match status" value="1"/>
</dbReference>
<comment type="similarity">
    <text evidence="1">Belongs to the cyclin family.</text>
</comment>
<sequence length="493" mass="54838">MATTPLARPLSRTQRFRPYYAPSEVLELIQLQAYMRVPVGEGSWERKQMSLVRIQQMRQVAIGFIERVGMRLGFPRRTIATAQSCWHRFHLHHPLKDFAYQDVSLAALLVASKLHDTLKKLREIQIAGSQVNQIVQGGNGLGEGDPQALEAHRPRLIAIERLLLQSLSFNFNLHRSLDPTLTENLPQTDLFTAIVRLCLSLGTGKRFAKLVFVLGVDLGRTTVGLSWPASVCAEGLVWLAKVLWEGQGEEVVLEEGWAIGQVEDHTEIAQALILIFLYLLPSPNLIATLQSTTGIRTSANSPSFSPSSFPSPIENTRIGLVGSAGMGMGMGMGMGGLSEKDKALRLMGLPMTLALGLSARNERVAVAAGGGGGGRSALFEKRVKTMNAFEVVPLTEEQWQKVQIRLRGRFVEAQRSRVQSRARGREWRGVKEGEREVEEYKLERGRKDLEREERERGRKEGLVSAVGGVNVPSEEEEREREKLSRPGSILYQF</sequence>
<proteinExistence type="inferred from homology"/>
<dbReference type="GO" id="GO:0016538">
    <property type="term" value="F:cyclin-dependent protein serine/threonine kinase regulator activity"/>
    <property type="evidence" value="ECO:0007669"/>
    <property type="project" value="InterPro"/>
</dbReference>
<gene>
    <name evidence="4" type="ORF">BZ3500_MVSOF-1268-A1-R1_CHR4-4G07561</name>
</gene>
<dbReference type="AlphaFoldDB" id="A0A2X0MWQ7"/>